<feature type="region of interest" description="Disordered" evidence="1">
    <location>
        <begin position="42"/>
        <end position="70"/>
    </location>
</feature>
<gene>
    <name evidence="2" type="ORF">EYF80_046271</name>
</gene>
<evidence type="ECO:0000313" key="2">
    <source>
        <dbReference type="EMBL" id="TNN43559.1"/>
    </source>
</evidence>
<dbReference type="AlphaFoldDB" id="A0A4Z2FQX3"/>
<accession>A0A4Z2FQX3</accession>
<dbReference type="EMBL" id="SRLO01000959">
    <property type="protein sequence ID" value="TNN43559.1"/>
    <property type="molecule type" value="Genomic_DNA"/>
</dbReference>
<evidence type="ECO:0000256" key="1">
    <source>
        <dbReference type="SAM" id="MobiDB-lite"/>
    </source>
</evidence>
<reference evidence="2 3" key="1">
    <citation type="submission" date="2019-03" db="EMBL/GenBank/DDBJ databases">
        <title>First draft genome of Liparis tanakae, snailfish: a comprehensive survey of snailfish specific genes.</title>
        <authorList>
            <person name="Kim W."/>
            <person name="Song I."/>
            <person name="Jeong J.-H."/>
            <person name="Kim D."/>
            <person name="Kim S."/>
            <person name="Ryu S."/>
            <person name="Song J.Y."/>
            <person name="Lee S.K."/>
        </authorList>
    </citation>
    <scope>NUCLEOTIDE SEQUENCE [LARGE SCALE GENOMIC DNA]</scope>
    <source>
        <tissue evidence="2">Muscle</tissue>
    </source>
</reference>
<name>A0A4Z2FQX3_9TELE</name>
<protein>
    <submittedName>
        <fullName evidence="2">Uncharacterized protein</fullName>
    </submittedName>
</protein>
<keyword evidence="3" id="KW-1185">Reference proteome</keyword>
<proteinExistence type="predicted"/>
<evidence type="ECO:0000313" key="3">
    <source>
        <dbReference type="Proteomes" id="UP000314294"/>
    </source>
</evidence>
<dbReference type="Proteomes" id="UP000314294">
    <property type="component" value="Unassembled WGS sequence"/>
</dbReference>
<organism evidence="2 3">
    <name type="scientific">Liparis tanakae</name>
    <name type="common">Tanaka's snailfish</name>
    <dbReference type="NCBI Taxonomy" id="230148"/>
    <lineage>
        <taxon>Eukaryota</taxon>
        <taxon>Metazoa</taxon>
        <taxon>Chordata</taxon>
        <taxon>Craniata</taxon>
        <taxon>Vertebrata</taxon>
        <taxon>Euteleostomi</taxon>
        <taxon>Actinopterygii</taxon>
        <taxon>Neopterygii</taxon>
        <taxon>Teleostei</taxon>
        <taxon>Neoteleostei</taxon>
        <taxon>Acanthomorphata</taxon>
        <taxon>Eupercaria</taxon>
        <taxon>Perciformes</taxon>
        <taxon>Cottioidei</taxon>
        <taxon>Cottales</taxon>
        <taxon>Liparidae</taxon>
        <taxon>Liparis</taxon>
    </lineage>
</organism>
<sequence>MQEANFSISGGGGDECFRADFKAPRSSCSSCSAALLFKQRAPNRRRSAMPRGGEGKIPIPCRSQDGRASRVNRADAFKARELQKLL</sequence>
<comment type="caution">
    <text evidence="2">The sequence shown here is derived from an EMBL/GenBank/DDBJ whole genome shotgun (WGS) entry which is preliminary data.</text>
</comment>